<evidence type="ECO:0000313" key="3">
    <source>
        <dbReference type="EMBL" id="KDR34818.1"/>
    </source>
</evidence>
<reference evidence="5" key="3">
    <citation type="journal article" date="2019" name="Int. J. Syst. Evol. Microbiol.">
        <title>The Global Catalogue of Microorganisms (GCM) 10K type strain sequencing project: providing services to taxonomists for standard genome sequencing and annotation.</title>
        <authorList>
            <consortium name="The Broad Institute Genomics Platform"/>
            <consortium name="The Broad Institute Genome Sequencing Center for Infectious Disease"/>
            <person name="Wu L."/>
            <person name="Ma J."/>
        </authorList>
    </citation>
    <scope>NUCLEOTIDE SEQUENCE [LARGE SCALE GENOMIC DNA]</scope>
    <source>
        <strain evidence="5">CGMCC 1.11013</strain>
    </source>
</reference>
<dbReference type="OrthoDB" id="8525523at2"/>
<organism evidence="3 4">
    <name type="scientific">Caballeronia grimmiae</name>
    <dbReference type="NCBI Taxonomy" id="1071679"/>
    <lineage>
        <taxon>Bacteria</taxon>
        <taxon>Pseudomonadati</taxon>
        <taxon>Pseudomonadota</taxon>
        <taxon>Betaproteobacteria</taxon>
        <taxon>Burkholderiales</taxon>
        <taxon>Burkholderiaceae</taxon>
        <taxon>Caballeronia</taxon>
    </lineage>
</organism>
<sequence length="621" mass="63456">MANETVVKVGADASGYTAELEKARKSANAFINTQADMAKRTALAQDAIAEAAASGSDASARAVKSFTDALLKNASTAGKSRAEILAMRAANLGLSDSVKPYIDQIAKASEHTHSFSLESSAAKRELLVLGHELSQGNYKQFAGSLLVMAEATGAFNMLLNPVVLGVGAFVGVLAIAAHSTFAAREELATYGETVEKISKQTGLSTDDVQKFGFAAKTVGVETKDAADALADLTKAQNEAQHGNKDAAAAFSAVGISLKTLKTASPEDLLTRVADAFAKSADGAGKAAVANELFGTSGKNLIPLLDQGSARLAQLGATATEESALLDSDGTHAVGCLMRSRTNSDNETVAGNSTVNGNEAIGGTLGVNGAATFSSTVGIAGGANFGSAGQASISVAGAYSGPSAAYSGNVTVGGTLGVTGAQTFTGAATFNGAAYLLGSVTAFNCTQTANQYQGTGTQNGFHVEAGGLFVSQSVGVNAYLTKPSGYTNAAFLAFFVGGTGLGTIYASGTSVVYGTGSDYRLKYKVKALTGSTDRLRATRPVCYLMKADKSKVTHRGFIAHELQAIYPEAVGGEKDGKDMQVVDYGRITPDIVASTVEAHDRLDALTRRVEELTRALAAGSGK</sequence>
<dbReference type="eggNOG" id="COG0419">
    <property type="taxonomic scope" value="Bacteria"/>
</dbReference>
<gene>
    <name evidence="3" type="ORF">BG57_03810</name>
    <name evidence="2" type="ORF">GCM10010985_16890</name>
</gene>
<dbReference type="Proteomes" id="UP000597138">
    <property type="component" value="Unassembled WGS sequence"/>
</dbReference>
<dbReference type="InterPro" id="IPR030392">
    <property type="entry name" value="S74_ICA"/>
</dbReference>
<reference evidence="2" key="1">
    <citation type="journal article" date="2014" name="Int. J. Syst. Evol. Microbiol.">
        <title>Complete genome of a new Firmicutes species belonging to the dominant human colonic microbiota ('Ruminococcus bicirculans') reveals two chromosomes and a selective capacity to utilize plant glucans.</title>
        <authorList>
            <consortium name="NISC Comparative Sequencing Program"/>
            <person name="Wegmann U."/>
            <person name="Louis P."/>
            <person name="Goesmann A."/>
            <person name="Henrissat B."/>
            <person name="Duncan S.H."/>
            <person name="Flint H.J."/>
        </authorList>
    </citation>
    <scope>NUCLEOTIDE SEQUENCE</scope>
    <source>
        <strain evidence="2">CGMCC 1.11013</strain>
    </source>
</reference>
<evidence type="ECO:0000313" key="4">
    <source>
        <dbReference type="Proteomes" id="UP000027439"/>
    </source>
</evidence>
<dbReference type="EMBL" id="JFHE01000011">
    <property type="protein sequence ID" value="KDR34818.1"/>
    <property type="molecule type" value="Genomic_DNA"/>
</dbReference>
<comment type="caution">
    <text evidence="3">The sequence shown here is derived from an EMBL/GenBank/DDBJ whole genome shotgun (WGS) entry which is preliminary data.</text>
</comment>
<dbReference type="RefSeq" id="WP_035964395.1">
    <property type="nucleotide sequence ID" value="NZ_BMEG01000002.1"/>
</dbReference>
<dbReference type="AlphaFoldDB" id="A0A069P2J4"/>
<proteinExistence type="predicted"/>
<dbReference type="PROSITE" id="PS51688">
    <property type="entry name" value="ICA"/>
    <property type="match status" value="1"/>
</dbReference>
<protein>
    <recommendedName>
        <fullName evidence="1">Peptidase S74 domain-containing protein</fullName>
    </recommendedName>
</protein>
<dbReference type="EMBL" id="BMEG01000002">
    <property type="protein sequence ID" value="GGD63471.1"/>
    <property type="molecule type" value="Genomic_DNA"/>
</dbReference>
<keyword evidence="5" id="KW-1185">Reference proteome</keyword>
<feature type="domain" description="Peptidase S74" evidence="1">
    <location>
        <begin position="516"/>
        <end position="608"/>
    </location>
</feature>
<evidence type="ECO:0000259" key="1">
    <source>
        <dbReference type="PROSITE" id="PS51688"/>
    </source>
</evidence>
<dbReference type="Pfam" id="PF13884">
    <property type="entry name" value="Peptidase_S74"/>
    <property type="match status" value="1"/>
</dbReference>
<evidence type="ECO:0000313" key="5">
    <source>
        <dbReference type="Proteomes" id="UP000597138"/>
    </source>
</evidence>
<reference evidence="3 4" key="2">
    <citation type="submission" date="2014-03" db="EMBL/GenBank/DDBJ databases">
        <title>Draft Genome Sequences of Four Burkholderia Strains.</title>
        <authorList>
            <person name="Liu X.Y."/>
            <person name="Li C.X."/>
            <person name="Xu J.H."/>
        </authorList>
    </citation>
    <scope>NUCLEOTIDE SEQUENCE [LARGE SCALE GENOMIC DNA]</scope>
    <source>
        <strain evidence="3 4">R27</strain>
    </source>
</reference>
<dbReference type="Proteomes" id="UP000027439">
    <property type="component" value="Unassembled WGS sequence"/>
</dbReference>
<reference evidence="2" key="4">
    <citation type="submission" date="2024-05" db="EMBL/GenBank/DDBJ databases">
        <authorList>
            <person name="Sun Q."/>
            <person name="Zhou Y."/>
        </authorList>
    </citation>
    <scope>NUCLEOTIDE SEQUENCE</scope>
    <source>
        <strain evidence="2">CGMCC 1.11013</strain>
    </source>
</reference>
<name>A0A069P2J4_9BURK</name>
<dbReference type="STRING" id="1071679.BG57_03810"/>
<accession>A0A069P2J4</accession>
<evidence type="ECO:0000313" key="2">
    <source>
        <dbReference type="EMBL" id="GGD63471.1"/>
    </source>
</evidence>